<gene>
    <name evidence="1" type="ORF">RDB_LOCUS61412</name>
</gene>
<accession>A0A8H3BMF3</accession>
<organism evidence="1 2">
    <name type="scientific">Rhizoctonia solani</name>
    <dbReference type="NCBI Taxonomy" id="456999"/>
    <lineage>
        <taxon>Eukaryota</taxon>
        <taxon>Fungi</taxon>
        <taxon>Dikarya</taxon>
        <taxon>Basidiomycota</taxon>
        <taxon>Agaricomycotina</taxon>
        <taxon>Agaricomycetes</taxon>
        <taxon>Cantharellales</taxon>
        <taxon>Ceratobasidiaceae</taxon>
        <taxon>Rhizoctonia</taxon>
    </lineage>
</organism>
<sequence>MDMSERRKTTGSVSDRLNLEIGHVIIKKSSQPGSSLVYSPGFGPSDGGDTLVRSSDDVRFMVRFPVLESSFPRLLGNPPGPPSIIVPIDFPYSSDVLLLILKFISNQPFQPRRNECTNSFVTDCFEAADRYKLFSLTAWLRSQLVLSDSAIYLGIGAISAYGLCSMYQFRPEKQQAFRNCIGQINLEDESAVDTISRKCPNYQSALELVGRLARRSMIIAQVFSSFHIYPLDSRSSYWDKHHPAVYNDLTCKACRSETIFQVPSWLTFWAHRAKKELLMTPGGDCDHVFRVEFLGRRWTGFEIFGAEDEVREAGRLDDEYNMCQDCLKRNLLDNPSFWEDWAAVVQSELKEKLADEF</sequence>
<evidence type="ECO:0008006" key="3">
    <source>
        <dbReference type="Google" id="ProtNLM"/>
    </source>
</evidence>
<comment type="caution">
    <text evidence="1">The sequence shown here is derived from an EMBL/GenBank/DDBJ whole genome shotgun (WGS) entry which is preliminary data.</text>
</comment>
<dbReference type="Proteomes" id="UP000663853">
    <property type="component" value="Unassembled WGS sequence"/>
</dbReference>
<protein>
    <recommendedName>
        <fullName evidence="3">BTB domain-containing protein</fullName>
    </recommendedName>
</protein>
<proteinExistence type="predicted"/>
<dbReference type="EMBL" id="CAJMXA010001444">
    <property type="protein sequence ID" value="CAE6460606.1"/>
    <property type="molecule type" value="Genomic_DNA"/>
</dbReference>
<dbReference type="AlphaFoldDB" id="A0A8H3BMF3"/>
<evidence type="ECO:0000313" key="1">
    <source>
        <dbReference type="EMBL" id="CAE6460606.1"/>
    </source>
</evidence>
<reference evidence="1" key="1">
    <citation type="submission" date="2021-01" db="EMBL/GenBank/DDBJ databases">
        <authorList>
            <person name="Kaushik A."/>
        </authorList>
    </citation>
    <scope>NUCLEOTIDE SEQUENCE</scope>
    <source>
        <strain evidence="1">AG6-10EEA</strain>
    </source>
</reference>
<evidence type="ECO:0000313" key="2">
    <source>
        <dbReference type="Proteomes" id="UP000663853"/>
    </source>
</evidence>
<name>A0A8H3BMF3_9AGAM</name>